<organism evidence="7 8">
    <name type="scientific">Ramlibacter pinisoli</name>
    <dbReference type="NCBI Taxonomy" id="2682844"/>
    <lineage>
        <taxon>Bacteria</taxon>
        <taxon>Pseudomonadati</taxon>
        <taxon>Pseudomonadota</taxon>
        <taxon>Betaproteobacteria</taxon>
        <taxon>Burkholderiales</taxon>
        <taxon>Comamonadaceae</taxon>
        <taxon>Ramlibacter</taxon>
    </lineage>
</organism>
<accession>A0A6N8IUI1</accession>
<keyword evidence="8" id="KW-1185">Reference proteome</keyword>
<comment type="caution">
    <text evidence="7">The sequence shown here is derived from an EMBL/GenBank/DDBJ whole genome shotgun (WGS) entry which is preliminary data.</text>
</comment>
<protein>
    <recommendedName>
        <fullName evidence="6">GtrA/DPMS transmembrane domain-containing protein</fullName>
    </recommendedName>
</protein>
<evidence type="ECO:0000313" key="7">
    <source>
        <dbReference type="EMBL" id="MVQ29810.1"/>
    </source>
</evidence>
<gene>
    <name evidence="7" type="ORF">GON04_10145</name>
</gene>
<dbReference type="Proteomes" id="UP000469385">
    <property type="component" value="Unassembled WGS sequence"/>
</dbReference>
<evidence type="ECO:0000256" key="2">
    <source>
        <dbReference type="ARBA" id="ARBA00022692"/>
    </source>
</evidence>
<evidence type="ECO:0000256" key="4">
    <source>
        <dbReference type="ARBA" id="ARBA00023136"/>
    </source>
</evidence>
<dbReference type="AlphaFoldDB" id="A0A6N8IUI1"/>
<keyword evidence="2 5" id="KW-0812">Transmembrane</keyword>
<dbReference type="EMBL" id="WSEL01000003">
    <property type="protein sequence ID" value="MVQ29810.1"/>
    <property type="molecule type" value="Genomic_DNA"/>
</dbReference>
<dbReference type="GO" id="GO:0016020">
    <property type="term" value="C:membrane"/>
    <property type="evidence" value="ECO:0007669"/>
    <property type="project" value="UniProtKB-SubCell"/>
</dbReference>
<proteinExistence type="predicted"/>
<evidence type="ECO:0000256" key="1">
    <source>
        <dbReference type="ARBA" id="ARBA00004141"/>
    </source>
</evidence>
<evidence type="ECO:0000256" key="5">
    <source>
        <dbReference type="SAM" id="Phobius"/>
    </source>
</evidence>
<keyword evidence="4 5" id="KW-0472">Membrane</keyword>
<feature type="transmembrane region" description="Helical" evidence="5">
    <location>
        <begin position="20"/>
        <end position="38"/>
    </location>
</feature>
<dbReference type="GO" id="GO:0000271">
    <property type="term" value="P:polysaccharide biosynthetic process"/>
    <property type="evidence" value="ECO:0007669"/>
    <property type="project" value="InterPro"/>
</dbReference>
<evidence type="ECO:0000259" key="6">
    <source>
        <dbReference type="Pfam" id="PF04138"/>
    </source>
</evidence>
<keyword evidence="3 5" id="KW-1133">Transmembrane helix</keyword>
<feature type="transmembrane region" description="Helical" evidence="5">
    <location>
        <begin position="107"/>
        <end position="129"/>
    </location>
</feature>
<feature type="transmembrane region" description="Helical" evidence="5">
    <location>
        <begin position="81"/>
        <end position="101"/>
    </location>
</feature>
<reference evidence="7 8" key="1">
    <citation type="submission" date="2019-12" db="EMBL/GenBank/DDBJ databases">
        <authorList>
            <person name="Huq M.A."/>
        </authorList>
    </citation>
    <scope>NUCLEOTIDE SEQUENCE [LARGE SCALE GENOMIC DNA]</scope>
    <source>
        <strain evidence="7 8">MAH-25</strain>
    </source>
</reference>
<sequence length="136" mass="14612">MSATPSPTGSGVTESRPLRFVLAGAANTAFGFGVYGALALTGLATWLCLLLGTLAGIAFNFVTWGAYVFRDLTIARLPSFLAAYGFVYAANLGLLHLLLPWTHNRIWTQLFLVPAMAVLSYLLMNGLVFRGNRAGR</sequence>
<feature type="transmembrane region" description="Helical" evidence="5">
    <location>
        <begin position="44"/>
        <end position="69"/>
    </location>
</feature>
<name>A0A6N8IUI1_9BURK</name>
<feature type="domain" description="GtrA/DPMS transmembrane" evidence="6">
    <location>
        <begin position="19"/>
        <end position="129"/>
    </location>
</feature>
<evidence type="ECO:0000256" key="3">
    <source>
        <dbReference type="ARBA" id="ARBA00022989"/>
    </source>
</evidence>
<dbReference type="InterPro" id="IPR007267">
    <property type="entry name" value="GtrA_DPMS_TM"/>
</dbReference>
<dbReference type="Pfam" id="PF04138">
    <property type="entry name" value="GtrA_DPMS_TM"/>
    <property type="match status" value="1"/>
</dbReference>
<evidence type="ECO:0000313" key="8">
    <source>
        <dbReference type="Proteomes" id="UP000469385"/>
    </source>
</evidence>
<comment type="subcellular location">
    <subcellularLocation>
        <location evidence="1">Membrane</location>
        <topology evidence="1">Multi-pass membrane protein</topology>
    </subcellularLocation>
</comment>